<proteinExistence type="predicted"/>
<protein>
    <submittedName>
        <fullName evidence="1">Uncharacterized protein</fullName>
    </submittedName>
</protein>
<sequence>MEFYSRYSDRAKNETERLNNFFFFFGTGVSTRCHLYRRSIVALGVPDHARPPTQQSPMGWLNKLDLDGLEMDEEERYNHKLEAGLYTLQLIVVILVHLRSSEHQ</sequence>
<organism evidence="1 2">
    <name type="scientific">Dendrobium chrysotoxum</name>
    <name type="common">Orchid</name>
    <dbReference type="NCBI Taxonomy" id="161865"/>
    <lineage>
        <taxon>Eukaryota</taxon>
        <taxon>Viridiplantae</taxon>
        <taxon>Streptophyta</taxon>
        <taxon>Embryophyta</taxon>
        <taxon>Tracheophyta</taxon>
        <taxon>Spermatophyta</taxon>
        <taxon>Magnoliopsida</taxon>
        <taxon>Liliopsida</taxon>
        <taxon>Asparagales</taxon>
        <taxon>Orchidaceae</taxon>
        <taxon>Epidendroideae</taxon>
        <taxon>Malaxideae</taxon>
        <taxon>Dendrobiinae</taxon>
        <taxon>Dendrobium</taxon>
    </lineage>
</organism>
<dbReference type="EMBL" id="JAGFBR010000007">
    <property type="protein sequence ID" value="KAH0464337.1"/>
    <property type="molecule type" value="Genomic_DNA"/>
</dbReference>
<evidence type="ECO:0000313" key="1">
    <source>
        <dbReference type="EMBL" id="KAH0464337.1"/>
    </source>
</evidence>
<name>A0AAV7H5W6_DENCH</name>
<accession>A0AAV7H5W6</accession>
<gene>
    <name evidence="1" type="ORF">IEQ34_007123</name>
</gene>
<dbReference type="AlphaFoldDB" id="A0AAV7H5W6"/>
<dbReference type="Proteomes" id="UP000775213">
    <property type="component" value="Unassembled WGS sequence"/>
</dbReference>
<reference evidence="1 2" key="1">
    <citation type="journal article" date="2021" name="Hortic Res">
        <title>Chromosome-scale assembly of the Dendrobium chrysotoxum genome enhances the understanding of orchid evolution.</title>
        <authorList>
            <person name="Zhang Y."/>
            <person name="Zhang G.Q."/>
            <person name="Zhang D."/>
            <person name="Liu X.D."/>
            <person name="Xu X.Y."/>
            <person name="Sun W.H."/>
            <person name="Yu X."/>
            <person name="Zhu X."/>
            <person name="Wang Z.W."/>
            <person name="Zhao X."/>
            <person name="Zhong W.Y."/>
            <person name="Chen H."/>
            <person name="Yin W.L."/>
            <person name="Huang T."/>
            <person name="Niu S.C."/>
            <person name="Liu Z.J."/>
        </authorList>
    </citation>
    <scope>NUCLEOTIDE SEQUENCE [LARGE SCALE GENOMIC DNA]</scope>
    <source>
        <strain evidence="1">Lindl</strain>
    </source>
</reference>
<dbReference type="Gene3D" id="1.25.10.10">
    <property type="entry name" value="Leucine-rich Repeat Variant"/>
    <property type="match status" value="1"/>
</dbReference>
<keyword evidence="2" id="KW-1185">Reference proteome</keyword>
<dbReference type="InterPro" id="IPR011989">
    <property type="entry name" value="ARM-like"/>
</dbReference>
<evidence type="ECO:0000313" key="2">
    <source>
        <dbReference type="Proteomes" id="UP000775213"/>
    </source>
</evidence>
<comment type="caution">
    <text evidence="1">The sequence shown here is derived from an EMBL/GenBank/DDBJ whole genome shotgun (WGS) entry which is preliminary data.</text>
</comment>